<reference evidence="1 2" key="1">
    <citation type="submission" date="2020-05" db="EMBL/GenBank/DDBJ databases">
        <title>DNA-SIP metagenomic assembled genomes.</title>
        <authorList>
            <person name="Yu J."/>
        </authorList>
    </citation>
    <scope>NUCLEOTIDE SEQUENCE [LARGE SCALE GENOMIC DNA]</scope>
    <source>
        <strain evidence="1">Bin5.27</strain>
    </source>
</reference>
<dbReference type="Gene3D" id="3.90.226.10">
    <property type="entry name" value="2-enoyl-CoA Hydratase, Chain A, domain 1"/>
    <property type="match status" value="1"/>
</dbReference>
<dbReference type="InterPro" id="IPR029045">
    <property type="entry name" value="ClpP/crotonase-like_dom_sf"/>
</dbReference>
<dbReference type="SUPFAM" id="SSF52096">
    <property type="entry name" value="ClpP/crotonase"/>
    <property type="match status" value="1"/>
</dbReference>
<evidence type="ECO:0000313" key="2">
    <source>
        <dbReference type="Proteomes" id="UP000574690"/>
    </source>
</evidence>
<gene>
    <name evidence="1" type="ORF">HOQ43_07070</name>
</gene>
<accession>A0A850C542</accession>
<dbReference type="AlphaFoldDB" id="A0A850C542"/>
<protein>
    <submittedName>
        <fullName evidence="1">Peptidase S41</fullName>
    </submittedName>
</protein>
<sequence length="49" mass="4998">LPSHRVVGANGEIIDGVGVPPDHYAPLTAEDLSAGEDAALEKAVELLCS</sequence>
<organism evidence="1 2">
    <name type="scientific">Glycomyces artemisiae</name>
    <dbReference type="NCBI Taxonomy" id="1076443"/>
    <lineage>
        <taxon>Bacteria</taxon>
        <taxon>Bacillati</taxon>
        <taxon>Actinomycetota</taxon>
        <taxon>Actinomycetes</taxon>
        <taxon>Glycomycetales</taxon>
        <taxon>Glycomycetaceae</taxon>
        <taxon>Glycomyces</taxon>
    </lineage>
</organism>
<name>A0A850C542_9ACTN</name>
<dbReference type="Proteomes" id="UP000574690">
    <property type="component" value="Unassembled WGS sequence"/>
</dbReference>
<evidence type="ECO:0000313" key="1">
    <source>
        <dbReference type="EMBL" id="NUQ88208.1"/>
    </source>
</evidence>
<proteinExistence type="predicted"/>
<feature type="non-terminal residue" evidence="1">
    <location>
        <position position="1"/>
    </location>
</feature>
<comment type="caution">
    <text evidence="1">The sequence shown here is derived from an EMBL/GenBank/DDBJ whole genome shotgun (WGS) entry which is preliminary data.</text>
</comment>
<dbReference type="EMBL" id="JABFXE010000302">
    <property type="protein sequence ID" value="NUQ88208.1"/>
    <property type="molecule type" value="Genomic_DNA"/>
</dbReference>